<dbReference type="OrthoDB" id="9808022at2"/>
<comment type="caution">
    <text evidence="2">The sequence shown here is derived from an EMBL/GenBank/DDBJ whole genome shotgun (WGS) entry which is preliminary data.</text>
</comment>
<dbReference type="RefSeq" id="WP_063799679.1">
    <property type="nucleotide sequence ID" value="NZ_LLXZ01000033.1"/>
</dbReference>
<evidence type="ECO:0000313" key="2">
    <source>
        <dbReference type="EMBL" id="KRR12592.1"/>
    </source>
</evidence>
<evidence type="ECO:0000259" key="1">
    <source>
        <dbReference type="PROSITE" id="PS51918"/>
    </source>
</evidence>
<dbReference type="Pfam" id="PF04055">
    <property type="entry name" value="Radical_SAM"/>
    <property type="match status" value="1"/>
</dbReference>
<name>A0A0R3M5K7_9BRAD</name>
<protein>
    <recommendedName>
        <fullName evidence="1">Radical SAM core domain-containing protein</fullName>
    </recommendedName>
</protein>
<accession>A0A0R3M5K7</accession>
<feature type="domain" description="Radical SAM core" evidence="1">
    <location>
        <begin position="45"/>
        <end position="282"/>
    </location>
</feature>
<evidence type="ECO:0000313" key="3">
    <source>
        <dbReference type="Proteomes" id="UP000050863"/>
    </source>
</evidence>
<dbReference type="InterPro" id="IPR058240">
    <property type="entry name" value="rSAM_sf"/>
</dbReference>
<dbReference type="InterPro" id="IPR023404">
    <property type="entry name" value="rSAM_horseshoe"/>
</dbReference>
<dbReference type="SUPFAM" id="SSF102114">
    <property type="entry name" value="Radical SAM enzymes"/>
    <property type="match status" value="1"/>
</dbReference>
<dbReference type="EMBL" id="LLXZ01000033">
    <property type="protein sequence ID" value="KRR12592.1"/>
    <property type="molecule type" value="Genomic_DNA"/>
</dbReference>
<keyword evidence="3" id="KW-1185">Reference proteome</keyword>
<dbReference type="CDD" id="cd01335">
    <property type="entry name" value="Radical_SAM"/>
    <property type="match status" value="1"/>
</dbReference>
<proteinExistence type="predicted"/>
<dbReference type="PANTHER" id="PTHR13932">
    <property type="entry name" value="COPROPORPHYRINIGEN III OXIDASE"/>
    <property type="match status" value="1"/>
</dbReference>
<dbReference type="SFLD" id="SFLDS00029">
    <property type="entry name" value="Radical_SAM"/>
    <property type="match status" value="1"/>
</dbReference>
<sequence>MDCLEFLQTTIAKKELPTYVYGYPSKRAYRAFRQPLRITDVAEQASRSKQINIYIHIPFCRYRCTYCTLFLTTRHRQASRESYVARLVELVGRYGEYFGDREVVSIYFGGGSPTLLTQHQFGELFVALDAAFPKRNPRCEITVESAPDSFDNNLLDCLKVLGVNRMSMGIQSMEPGELAHSGRPYSVETAKAAIEALIERFSHVNLDLIYGLRGQTRDSWILSLCRVLDYAPQTISLYPVVVRPMTSIITSKAHNPELFFSEAEKYEVYDQNVALMASKGYRQESFTRFTKIAGDQAYRQEVSDFEGTPLLGLGAGARSYFGQYHYSTDYAVNWSAASPIIDAFSARPFDPHAIASHGIRLTQEDLARRYVLLGLTLSALSRKNYAAVFGRALAADFCEELEALERLQLVDLADGDTYQLTHTGFKYSSIMARIFYSGTIVALEEQYQAA</sequence>
<dbReference type="PANTHER" id="PTHR13932:SF5">
    <property type="entry name" value="RADICAL S-ADENOSYL METHIONINE DOMAIN-CONTAINING PROTEIN 1, MITOCHONDRIAL"/>
    <property type="match status" value="1"/>
</dbReference>
<organism evidence="2 3">
    <name type="scientific">Bradyrhizobium jicamae</name>
    <dbReference type="NCBI Taxonomy" id="280332"/>
    <lineage>
        <taxon>Bacteria</taxon>
        <taxon>Pseudomonadati</taxon>
        <taxon>Pseudomonadota</taxon>
        <taxon>Alphaproteobacteria</taxon>
        <taxon>Hyphomicrobiales</taxon>
        <taxon>Nitrobacteraceae</taxon>
        <taxon>Bradyrhizobium</taxon>
    </lineage>
</organism>
<dbReference type="SFLD" id="SFLDG01065">
    <property type="entry name" value="anaerobic_coproporphyrinogen-I"/>
    <property type="match status" value="1"/>
</dbReference>
<dbReference type="Proteomes" id="UP000050863">
    <property type="component" value="Unassembled WGS sequence"/>
</dbReference>
<dbReference type="InterPro" id="IPR006638">
    <property type="entry name" value="Elp3/MiaA/NifB-like_rSAM"/>
</dbReference>
<dbReference type="STRING" id="280332.CQ12_34900"/>
<dbReference type="GO" id="GO:0005737">
    <property type="term" value="C:cytoplasm"/>
    <property type="evidence" value="ECO:0007669"/>
    <property type="project" value="TreeGrafter"/>
</dbReference>
<dbReference type="GO" id="GO:0006779">
    <property type="term" value="P:porphyrin-containing compound biosynthetic process"/>
    <property type="evidence" value="ECO:0007669"/>
    <property type="project" value="TreeGrafter"/>
</dbReference>
<dbReference type="GO" id="GO:0003824">
    <property type="term" value="F:catalytic activity"/>
    <property type="evidence" value="ECO:0007669"/>
    <property type="project" value="InterPro"/>
</dbReference>
<gene>
    <name evidence="2" type="ORF">CQ12_34900</name>
</gene>
<reference evidence="2 3" key="1">
    <citation type="submission" date="2014-03" db="EMBL/GenBank/DDBJ databases">
        <title>Bradyrhizobium valentinum sp. nov., isolated from effective nodules of Lupinus mariae-josephae, a lupine endemic of basic-lime soils in Eastern Spain.</title>
        <authorList>
            <person name="Duran D."/>
            <person name="Rey L."/>
            <person name="Navarro A."/>
            <person name="Busquets A."/>
            <person name="Imperial J."/>
            <person name="Ruiz-Argueso T."/>
        </authorList>
    </citation>
    <scope>NUCLEOTIDE SEQUENCE [LARGE SCALE GENOMIC DNA]</scope>
    <source>
        <strain evidence="2 3">PAC68</strain>
    </source>
</reference>
<dbReference type="InterPro" id="IPR034505">
    <property type="entry name" value="Coproporphyrinogen-III_oxidase"/>
</dbReference>
<dbReference type="GO" id="GO:0051539">
    <property type="term" value="F:4 iron, 4 sulfur cluster binding"/>
    <property type="evidence" value="ECO:0007669"/>
    <property type="project" value="TreeGrafter"/>
</dbReference>
<dbReference type="InterPro" id="IPR007197">
    <property type="entry name" value="rSAM"/>
</dbReference>
<dbReference type="SMART" id="SM00729">
    <property type="entry name" value="Elp3"/>
    <property type="match status" value="1"/>
</dbReference>
<dbReference type="AlphaFoldDB" id="A0A0R3M5K7"/>
<dbReference type="Gene3D" id="3.80.30.20">
    <property type="entry name" value="tm_1862 like domain"/>
    <property type="match status" value="1"/>
</dbReference>
<dbReference type="PROSITE" id="PS51918">
    <property type="entry name" value="RADICAL_SAM"/>
    <property type="match status" value="1"/>
</dbReference>